<accession>A0AAU8AEZ8</accession>
<proteinExistence type="predicted"/>
<evidence type="ECO:0000313" key="1">
    <source>
        <dbReference type="EMBL" id="XCC93527.1"/>
    </source>
</evidence>
<dbReference type="RefSeq" id="WP_353472351.1">
    <property type="nucleotide sequence ID" value="NZ_CP123384.1"/>
</dbReference>
<name>A0AAU8AEZ8_9RHOB</name>
<dbReference type="AlphaFoldDB" id="A0AAU8AEZ8"/>
<gene>
    <name evidence="1" type="ORF">PVT71_13740</name>
</gene>
<protein>
    <submittedName>
        <fullName evidence="1">Uncharacterized protein</fullName>
    </submittedName>
</protein>
<reference evidence="1" key="1">
    <citation type="submission" date="2023-02" db="EMBL/GenBank/DDBJ databases">
        <title>Description and genomic characterization of Salipiger bruguierae sp. nov., isolated from the sediment of mangrove plant Bruguiera sexangula.</title>
        <authorList>
            <person name="Long M."/>
        </authorList>
    </citation>
    <scope>NUCLEOTIDE SEQUENCE</scope>
    <source>
        <strain evidence="1">H15</strain>
    </source>
</reference>
<dbReference type="EMBL" id="CP123384">
    <property type="protein sequence ID" value="XCC93527.1"/>
    <property type="molecule type" value="Genomic_DNA"/>
</dbReference>
<sequence>MFGGIEIIAVEPGTEIEHEGEKLTVTETSAVHLGNRMYMTEKQVAALKAHPSVKTEAP</sequence>
<organism evidence="1">
    <name type="scientific">Alloyangia sp. H15</name>
    <dbReference type="NCBI Taxonomy" id="3029062"/>
    <lineage>
        <taxon>Bacteria</taxon>
        <taxon>Pseudomonadati</taxon>
        <taxon>Pseudomonadota</taxon>
        <taxon>Alphaproteobacteria</taxon>
        <taxon>Rhodobacterales</taxon>
        <taxon>Roseobacteraceae</taxon>
        <taxon>Alloyangia</taxon>
    </lineage>
</organism>